<sequence length="357" mass="41356">MLKVLIIDDEIWTRKTVRAFGDWDRHEITAIDEAYDGIEGLGLIKENNPQIVITDMNMPGLGGVDLLRILNEDFPNIKLIVISGYNDFEFTKQAIKSKAIDYILKPIDKQELNAAIGKCVSEIKAQSIYGLGKEIDKNTLSLIMNEKKVIERLLVERNLWGIKNTLKRLYDNIIQNKIQEKTVIKITIKVFKEMMEEYILTTENLINAEAEQNIIALNIEDLEKKSLHEVFTLIYSNIEKAIIYVNENTRCNSMNTIAQVKAYIELHYTEHISLDKLSSLFFLSKEYLSKAFKSKYNKNLMNYVLDLRMMRAKEMLEIKDISIKNIAKVVGYDDLTHFYHVFKNYYGSSPGDMRKEG</sequence>
<comment type="function">
    <text evidence="5">May play the central regulatory role in sporulation. It may be an element of the effector pathway responsible for the activation of sporulation genes in response to nutritional stress. Spo0A may act in concert with spo0H (a sigma factor) to control the expression of some genes that are critical to the sporulation process.</text>
</comment>
<dbReference type="Gene3D" id="3.40.50.2300">
    <property type="match status" value="1"/>
</dbReference>
<evidence type="ECO:0000313" key="10">
    <source>
        <dbReference type="Proteomes" id="UP001623661"/>
    </source>
</evidence>
<evidence type="ECO:0000256" key="4">
    <source>
        <dbReference type="ARBA" id="ARBA00023163"/>
    </source>
</evidence>
<evidence type="ECO:0000256" key="1">
    <source>
        <dbReference type="ARBA" id="ARBA00018672"/>
    </source>
</evidence>
<dbReference type="InterPro" id="IPR001789">
    <property type="entry name" value="Sig_transdc_resp-reg_receiver"/>
</dbReference>
<proteinExistence type="predicted"/>
<dbReference type="EMBL" id="JBJHZY010000001">
    <property type="protein sequence ID" value="MFL0266898.1"/>
    <property type="molecule type" value="Genomic_DNA"/>
</dbReference>
<dbReference type="PROSITE" id="PS01124">
    <property type="entry name" value="HTH_ARAC_FAMILY_2"/>
    <property type="match status" value="1"/>
</dbReference>
<dbReference type="Pfam" id="PF12833">
    <property type="entry name" value="HTH_18"/>
    <property type="match status" value="1"/>
</dbReference>
<evidence type="ECO:0000313" key="9">
    <source>
        <dbReference type="EMBL" id="MFL0266898.1"/>
    </source>
</evidence>
<dbReference type="Proteomes" id="UP001623661">
    <property type="component" value="Unassembled WGS sequence"/>
</dbReference>
<evidence type="ECO:0000256" key="2">
    <source>
        <dbReference type="ARBA" id="ARBA00023015"/>
    </source>
</evidence>
<dbReference type="InterPro" id="IPR009057">
    <property type="entry name" value="Homeodomain-like_sf"/>
</dbReference>
<dbReference type="SMART" id="SM00448">
    <property type="entry name" value="REC"/>
    <property type="match status" value="1"/>
</dbReference>
<evidence type="ECO:0000256" key="5">
    <source>
        <dbReference type="ARBA" id="ARBA00024867"/>
    </source>
</evidence>
<accession>A0ABW8TP14</accession>
<dbReference type="SUPFAM" id="SSF46689">
    <property type="entry name" value="Homeodomain-like"/>
    <property type="match status" value="1"/>
</dbReference>
<dbReference type="Pfam" id="PF00072">
    <property type="entry name" value="Response_reg"/>
    <property type="match status" value="1"/>
</dbReference>
<dbReference type="SUPFAM" id="SSF52172">
    <property type="entry name" value="CheY-like"/>
    <property type="match status" value="1"/>
</dbReference>
<evidence type="ECO:0000256" key="3">
    <source>
        <dbReference type="ARBA" id="ARBA00023125"/>
    </source>
</evidence>
<dbReference type="PANTHER" id="PTHR43280:SF2">
    <property type="entry name" value="HTH-TYPE TRANSCRIPTIONAL REGULATOR EXSA"/>
    <property type="match status" value="1"/>
</dbReference>
<dbReference type="CDD" id="cd17536">
    <property type="entry name" value="REC_YesN-like"/>
    <property type="match status" value="1"/>
</dbReference>
<dbReference type="SMART" id="SM00342">
    <property type="entry name" value="HTH_ARAC"/>
    <property type="match status" value="1"/>
</dbReference>
<protein>
    <recommendedName>
        <fullName evidence="1">Stage 0 sporulation protein A homolog</fullName>
    </recommendedName>
</protein>
<name>A0ABW8TP14_9CLOT</name>
<dbReference type="PROSITE" id="PS50110">
    <property type="entry name" value="RESPONSE_REGULATORY"/>
    <property type="match status" value="1"/>
</dbReference>
<dbReference type="Gene3D" id="1.10.10.60">
    <property type="entry name" value="Homeodomain-like"/>
    <property type="match status" value="2"/>
</dbReference>
<feature type="domain" description="Response regulatory" evidence="8">
    <location>
        <begin position="3"/>
        <end position="120"/>
    </location>
</feature>
<keyword evidence="2" id="KW-0805">Transcription regulation</keyword>
<feature type="domain" description="HTH araC/xylS-type" evidence="7">
    <location>
        <begin position="258"/>
        <end position="356"/>
    </location>
</feature>
<dbReference type="InterPro" id="IPR011006">
    <property type="entry name" value="CheY-like_superfamily"/>
</dbReference>
<reference evidence="9 10" key="1">
    <citation type="submission" date="2024-11" db="EMBL/GenBank/DDBJ databases">
        <authorList>
            <person name="Heng Y.C."/>
            <person name="Lim A.C.H."/>
            <person name="Lee J.K.Y."/>
            <person name="Kittelmann S."/>
        </authorList>
    </citation>
    <scope>NUCLEOTIDE SEQUENCE [LARGE SCALE GENOMIC DNA]</scope>
    <source>
        <strain evidence="9 10">WILCCON 0202</strain>
    </source>
</reference>
<dbReference type="InterPro" id="IPR018060">
    <property type="entry name" value="HTH_AraC"/>
</dbReference>
<comment type="caution">
    <text evidence="9">The sequence shown here is derived from an EMBL/GenBank/DDBJ whole genome shotgun (WGS) entry which is preliminary data.</text>
</comment>
<organism evidence="9 10">
    <name type="scientific">Candidatus Clostridium radicumherbarum</name>
    <dbReference type="NCBI Taxonomy" id="3381662"/>
    <lineage>
        <taxon>Bacteria</taxon>
        <taxon>Bacillati</taxon>
        <taxon>Bacillota</taxon>
        <taxon>Clostridia</taxon>
        <taxon>Eubacteriales</taxon>
        <taxon>Clostridiaceae</taxon>
        <taxon>Clostridium</taxon>
    </lineage>
</organism>
<dbReference type="PANTHER" id="PTHR43280">
    <property type="entry name" value="ARAC-FAMILY TRANSCRIPTIONAL REGULATOR"/>
    <property type="match status" value="1"/>
</dbReference>
<evidence type="ECO:0000259" key="8">
    <source>
        <dbReference type="PROSITE" id="PS50110"/>
    </source>
</evidence>
<gene>
    <name evidence="9" type="ORF">ACJDUH_02195</name>
</gene>
<keyword evidence="3" id="KW-0238">DNA-binding</keyword>
<feature type="modified residue" description="4-aspartylphosphate" evidence="6">
    <location>
        <position position="55"/>
    </location>
</feature>
<evidence type="ECO:0000256" key="6">
    <source>
        <dbReference type="PROSITE-ProRule" id="PRU00169"/>
    </source>
</evidence>
<keyword evidence="4" id="KW-0804">Transcription</keyword>
<dbReference type="RefSeq" id="WP_406763516.1">
    <property type="nucleotide sequence ID" value="NZ_JBJHZY010000001.1"/>
</dbReference>
<keyword evidence="10" id="KW-1185">Reference proteome</keyword>
<evidence type="ECO:0000259" key="7">
    <source>
        <dbReference type="PROSITE" id="PS01124"/>
    </source>
</evidence>
<keyword evidence="6" id="KW-0597">Phosphoprotein</keyword>